<dbReference type="PIRSF" id="PIRSF004983">
    <property type="entry name" value="MenD"/>
    <property type="match status" value="1"/>
</dbReference>
<dbReference type="CDD" id="cd07037">
    <property type="entry name" value="TPP_PYR_MenD"/>
    <property type="match status" value="1"/>
</dbReference>
<dbReference type="Pfam" id="PF16582">
    <property type="entry name" value="TPP_enzyme_M_2"/>
    <property type="match status" value="1"/>
</dbReference>
<dbReference type="InterPro" id="IPR011766">
    <property type="entry name" value="TPP_enzyme_TPP-bd"/>
</dbReference>
<feature type="region of interest" description="Disordered" evidence="6">
    <location>
        <begin position="180"/>
        <end position="199"/>
    </location>
</feature>
<evidence type="ECO:0000256" key="2">
    <source>
        <dbReference type="ARBA" id="ARBA00022723"/>
    </source>
</evidence>
<sequence>MTSPTDKHVLLRAFCDELGRAGIAGAVTSPGSRSTPLVLALTRDGAFPCYSQVDERSAGFFALGLAKATGLPAVLACTSGTAAANYLPAVIEAHEARVPLIVLTADRPPELRDVGAGQTIDQIGLYGTAVSWFAEVGVDTATPQTVRWIRALACRAVWTALGERPGPVHLNMPLREPLIPDAPLPDEEPGGGGRPQRRAWTGRARVRHDADAAAATLEPIIGAAGRGVVVLGRHESGGEGPAPTALASAAAAFSAASGWPLLADPLSGARHGAGAIAHYDALLRVPAFATAARPSAVLRIGDLPASGPLRRWLAGIEGVHVLFDPHGANQDPDQLCDLILPEPPAPVLARLAERVRPIDAAWLGAWRNADDRAARALAQVLGDELSEPRVAAELGATLPPDATLVVSASMPVRDVETVFPVHDAPPRVLANRGANGIDGTIATAYGVAAASDGPVILLIGDVAFAHDVGSLLTARRLGAPLTIVLIDNGGGGIFDFLPVAGERDVFEPHVATPTGLDVTGVATAFGLHLLEPSNLWELRAALEHGLTSDGTQLIHVRTRRAENVALHAQLWDAVGAALADES</sequence>
<dbReference type="GO" id="GO:0046872">
    <property type="term" value="F:metal ion binding"/>
    <property type="evidence" value="ECO:0007669"/>
    <property type="project" value="UniProtKB-KW"/>
</dbReference>
<keyword evidence="1" id="KW-0808">Transferase</keyword>
<evidence type="ECO:0000259" key="9">
    <source>
        <dbReference type="Pfam" id="PF16582"/>
    </source>
</evidence>
<feature type="domain" description="Menaquinone biosynthesis protein MenD middle" evidence="9">
    <location>
        <begin position="225"/>
        <end position="405"/>
    </location>
</feature>
<reference evidence="10" key="1">
    <citation type="submission" date="2020-05" db="EMBL/GenBank/DDBJ databases">
        <authorList>
            <person name="Chiriac C."/>
            <person name="Salcher M."/>
            <person name="Ghai R."/>
            <person name="Kavagutti S V."/>
        </authorList>
    </citation>
    <scope>NUCLEOTIDE SEQUENCE</scope>
</reference>
<dbReference type="HAMAP" id="MF_01659">
    <property type="entry name" value="MenD"/>
    <property type="match status" value="1"/>
</dbReference>
<dbReference type="InterPro" id="IPR029061">
    <property type="entry name" value="THDP-binding"/>
</dbReference>
<keyword evidence="2" id="KW-0479">Metal-binding</keyword>
<evidence type="ECO:0000256" key="4">
    <source>
        <dbReference type="ARBA" id="ARBA00023052"/>
    </source>
</evidence>
<evidence type="ECO:0000256" key="1">
    <source>
        <dbReference type="ARBA" id="ARBA00022679"/>
    </source>
</evidence>
<evidence type="ECO:0000313" key="10">
    <source>
        <dbReference type="EMBL" id="CAB4940233.1"/>
    </source>
</evidence>
<proteinExistence type="inferred from homology"/>
<dbReference type="PANTHER" id="PTHR42916:SF1">
    <property type="entry name" value="PROTEIN PHYLLO, CHLOROPLASTIC"/>
    <property type="match status" value="1"/>
</dbReference>
<dbReference type="Pfam" id="PF02776">
    <property type="entry name" value="TPP_enzyme_N"/>
    <property type="match status" value="1"/>
</dbReference>
<evidence type="ECO:0000259" key="8">
    <source>
        <dbReference type="Pfam" id="PF02776"/>
    </source>
</evidence>
<organism evidence="10">
    <name type="scientific">freshwater metagenome</name>
    <dbReference type="NCBI Taxonomy" id="449393"/>
    <lineage>
        <taxon>unclassified sequences</taxon>
        <taxon>metagenomes</taxon>
        <taxon>ecological metagenomes</taxon>
    </lineage>
</organism>
<accession>A0A6J7JA36</accession>
<gene>
    <name evidence="10" type="ORF">UFOPK3674_01781</name>
</gene>
<dbReference type="GO" id="GO:0030976">
    <property type="term" value="F:thiamine pyrophosphate binding"/>
    <property type="evidence" value="ECO:0007669"/>
    <property type="project" value="InterPro"/>
</dbReference>
<protein>
    <submittedName>
        <fullName evidence="10">Unannotated protein</fullName>
    </submittedName>
</protein>
<dbReference type="AlphaFoldDB" id="A0A6J7JA36"/>
<evidence type="ECO:0000256" key="5">
    <source>
        <dbReference type="ARBA" id="ARBA00023211"/>
    </source>
</evidence>
<dbReference type="Pfam" id="PF02775">
    <property type="entry name" value="TPP_enzyme_C"/>
    <property type="match status" value="1"/>
</dbReference>
<keyword evidence="3" id="KW-0460">Magnesium</keyword>
<feature type="domain" description="Thiamine pyrophosphate enzyme TPP-binding" evidence="7">
    <location>
        <begin position="423"/>
        <end position="556"/>
    </location>
</feature>
<dbReference type="CDD" id="cd02009">
    <property type="entry name" value="TPP_SHCHC_synthase"/>
    <property type="match status" value="1"/>
</dbReference>
<evidence type="ECO:0000256" key="6">
    <source>
        <dbReference type="SAM" id="MobiDB-lite"/>
    </source>
</evidence>
<dbReference type="InterPro" id="IPR032264">
    <property type="entry name" value="MenD_middle"/>
</dbReference>
<dbReference type="GO" id="GO:0009234">
    <property type="term" value="P:menaquinone biosynthetic process"/>
    <property type="evidence" value="ECO:0007669"/>
    <property type="project" value="InterPro"/>
</dbReference>
<dbReference type="Gene3D" id="3.40.50.1220">
    <property type="entry name" value="TPP-binding domain"/>
    <property type="match status" value="1"/>
</dbReference>
<dbReference type="InterPro" id="IPR004433">
    <property type="entry name" value="MenaQ_synth_MenD"/>
</dbReference>
<feature type="domain" description="Thiamine pyrophosphate enzyme N-terminal TPP-binding" evidence="8">
    <location>
        <begin position="13"/>
        <end position="124"/>
    </location>
</feature>
<dbReference type="NCBIfam" id="TIGR00173">
    <property type="entry name" value="menD"/>
    <property type="match status" value="1"/>
</dbReference>
<evidence type="ECO:0000256" key="3">
    <source>
        <dbReference type="ARBA" id="ARBA00022842"/>
    </source>
</evidence>
<dbReference type="EMBL" id="CAFBMX010000009">
    <property type="protein sequence ID" value="CAB4940233.1"/>
    <property type="molecule type" value="Genomic_DNA"/>
</dbReference>
<dbReference type="InterPro" id="IPR012001">
    <property type="entry name" value="Thiamin_PyroP_enz_TPP-bd_dom"/>
</dbReference>
<keyword evidence="4" id="KW-0786">Thiamine pyrophosphate</keyword>
<dbReference type="Gene3D" id="3.40.50.970">
    <property type="match status" value="2"/>
</dbReference>
<dbReference type="GO" id="GO:0070204">
    <property type="term" value="F:2-succinyl-5-enolpyruvyl-6-hydroxy-3-cyclohexene-1-carboxylic-acid synthase activity"/>
    <property type="evidence" value="ECO:0007669"/>
    <property type="project" value="InterPro"/>
</dbReference>
<name>A0A6J7JA36_9ZZZZ</name>
<evidence type="ECO:0000259" key="7">
    <source>
        <dbReference type="Pfam" id="PF02775"/>
    </source>
</evidence>
<dbReference type="PANTHER" id="PTHR42916">
    <property type="entry name" value="2-SUCCINYL-5-ENOLPYRUVYL-6-HYDROXY-3-CYCLOHEXENE-1-CARBOXYLATE SYNTHASE"/>
    <property type="match status" value="1"/>
</dbReference>
<dbReference type="SUPFAM" id="SSF52518">
    <property type="entry name" value="Thiamin diphosphate-binding fold (THDP-binding)"/>
    <property type="match status" value="2"/>
</dbReference>
<keyword evidence="5" id="KW-0464">Manganese</keyword>